<dbReference type="AlphaFoldDB" id="A0AAU7DDY3"/>
<dbReference type="InterPro" id="IPR011037">
    <property type="entry name" value="Pyrv_Knase-like_insert_dom_sf"/>
</dbReference>
<dbReference type="EMBL" id="CP121196">
    <property type="protein sequence ID" value="XBH15850.1"/>
    <property type="molecule type" value="Genomic_DNA"/>
</dbReference>
<evidence type="ECO:0000259" key="1">
    <source>
        <dbReference type="PROSITE" id="PS51340"/>
    </source>
</evidence>
<organism evidence="2">
    <name type="scientific">Telmatobacter sp. DSM 110680</name>
    <dbReference type="NCBI Taxonomy" id="3036704"/>
    <lineage>
        <taxon>Bacteria</taxon>
        <taxon>Pseudomonadati</taxon>
        <taxon>Acidobacteriota</taxon>
        <taxon>Terriglobia</taxon>
        <taxon>Terriglobales</taxon>
        <taxon>Acidobacteriaceae</taxon>
        <taxon>Telmatobacter</taxon>
    </lineage>
</organism>
<accession>A0AAU7DDY3</accession>
<evidence type="ECO:0000313" key="2">
    <source>
        <dbReference type="EMBL" id="XBH15850.1"/>
    </source>
</evidence>
<reference evidence="2" key="1">
    <citation type="submission" date="2023-03" db="EMBL/GenBank/DDBJ databases">
        <title>Edaphobacter sp.</title>
        <authorList>
            <person name="Huber K.J."/>
            <person name="Papendorf J."/>
            <person name="Pilke C."/>
            <person name="Bunk B."/>
            <person name="Sproeer C."/>
            <person name="Pester M."/>
        </authorList>
    </citation>
    <scope>NUCLEOTIDE SEQUENCE</scope>
    <source>
        <strain evidence="2">DSM 110680</strain>
    </source>
</reference>
<proteinExistence type="predicted"/>
<dbReference type="SUPFAM" id="SSF50800">
    <property type="entry name" value="PK beta-barrel domain-like"/>
    <property type="match status" value="1"/>
</dbReference>
<dbReference type="Pfam" id="PF03473">
    <property type="entry name" value="MOSC"/>
    <property type="match status" value="1"/>
</dbReference>
<sequence length="219" mass="24865">MRLISVNCGLPREVEWHGTNITTSILKEPVEGRVALRTLNLDGDRQSDLTVHGGEYKAVYCYSVEHYDYWRAQLPGRELTMGAFGENFTIAGRADEDSVHIGDRFAIGSAEVVVTQPRLPCYKLGIKFGMDDMVKRFLSSGRTGFYLAVTHEGEVESGDEIRLLNHDPSSLTVSAITRLYVAKEYTDEDLRLVDKARKLDALPDSWKQWLYERAYRRKG</sequence>
<protein>
    <submittedName>
        <fullName evidence="2">MOSC domain-containing protein</fullName>
    </submittedName>
</protein>
<dbReference type="InterPro" id="IPR052353">
    <property type="entry name" value="Benzoxazolinone_Detox_Enz"/>
</dbReference>
<feature type="domain" description="MOSC" evidence="1">
    <location>
        <begin position="28"/>
        <end position="164"/>
    </location>
</feature>
<dbReference type="GO" id="GO:0030151">
    <property type="term" value="F:molybdenum ion binding"/>
    <property type="evidence" value="ECO:0007669"/>
    <property type="project" value="InterPro"/>
</dbReference>
<gene>
    <name evidence="2" type="ORF">P8935_14875</name>
</gene>
<name>A0AAU7DDY3_9BACT</name>
<dbReference type="Gene3D" id="2.40.33.20">
    <property type="entry name" value="PK beta-barrel domain-like"/>
    <property type="match status" value="1"/>
</dbReference>
<dbReference type="PROSITE" id="PS51340">
    <property type="entry name" value="MOSC"/>
    <property type="match status" value="1"/>
</dbReference>
<dbReference type="RefSeq" id="WP_348261083.1">
    <property type="nucleotide sequence ID" value="NZ_CP121196.1"/>
</dbReference>
<dbReference type="InterPro" id="IPR005302">
    <property type="entry name" value="MoCF_Sase_C"/>
</dbReference>
<dbReference type="PANTHER" id="PTHR30212:SF2">
    <property type="entry name" value="PROTEIN YIIM"/>
    <property type="match status" value="1"/>
</dbReference>
<dbReference type="GO" id="GO:0003824">
    <property type="term" value="F:catalytic activity"/>
    <property type="evidence" value="ECO:0007669"/>
    <property type="project" value="InterPro"/>
</dbReference>
<dbReference type="PANTHER" id="PTHR30212">
    <property type="entry name" value="PROTEIN YIIM"/>
    <property type="match status" value="1"/>
</dbReference>
<dbReference type="GO" id="GO:0030170">
    <property type="term" value="F:pyridoxal phosphate binding"/>
    <property type="evidence" value="ECO:0007669"/>
    <property type="project" value="InterPro"/>
</dbReference>